<evidence type="ECO:0000256" key="1">
    <source>
        <dbReference type="SAM" id="MobiDB-lite"/>
    </source>
</evidence>
<dbReference type="SUPFAM" id="SSF56601">
    <property type="entry name" value="beta-lactamase/transpeptidase-like"/>
    <property type="match status" value="1"/>
</dbReference>
<reference evidence="3 4" key="1">
    <citation type="journal article" date="2012" name="Genome Biol.">
        <title>Genome and low-iron response of an oceanic diatom adapted to chronic iron limitation.</title>
        <authorList>
            <person name="Lommer M."/>
            <person name="Specht M."/>
            <person name="Roy A.S."/>
            <person name="Kraemer L."/>
            <person name="Andreson R."/>
            <person name="Gutowska M.A."/>
            <person name="Wolf J."/>
            <person name="Bergner S.V."/>
            <person name="Schilhabel M.B."/>
            <person name="Klostermeier U.C."/>
            <person name="Beiko R.G."/>
            <person name="Rosenstiel P."/>
            <person name="Hippler M."/>
            <person name="Laroche J."/>
        </authorList>
    </citation>
    <scope>NUCLEOTIDE SEQUENCE [LARGE SCALE GENOMIC DNA]</scope>
    <source>
        <strain evidence="3 4">CCMP1005</strain>
    </source>
</reference>
<evidence type="ECO:0000313" key="4">
    <source>
        <dbReference type="Proteomes" id="UP000266841"/>
    </source>
</evidence>
<name>K0TAJ0_THAOC</name>
<dbReference type="OrthoDB" id="44374at2759"/>
<protein>
    <recommendedName>
        <fullName evidence="2">Beta-lactamase-related domain-containing protein</fullName>
    </recommendedName>
</protein>
<proteinExistence type="predicted"/>
<dbReference type="Pfam" id="PF00144">
    <property type="entry name" value="Beta-lactamase"/>
    <property type="match status" value="1"/>
</dbReference>
<accession>K0TAJ0</accession>
<gene>
    <name evidence="3" type="ORF">THAOC_11417</name>
</gene>
<dbReference type="InterPro" id="IPR001466">
    <property type="entry name" value="Beta-lactam-related"/>
</dbReference>
<dbReference type="PANTHER" id="PTHR46825">
    <property type="entry name" value="D-ALANYL-D-ALANINE-CARBOXYPEPTIDASE/ENDOPEPTIDASE AMPH"/>
    <property type="match status" value="1"/>
</dbReference>
<dbReference type="Proteomes" id="UP000266841">
    <property type="component" value="Unassembled WGS sequence"/>
</dbReference>
<feature type="compositionally biased region" description="Low complexity" evidence="1">
    <location>
        <begin position="291"/>
        <end position="300"/>
    </location>
</feature>
<dbReference type="EMBL" id="AGNL01012954">
    <property type="protein sequence ID" value="EJK67532.1"/>
    <property type="molecule type" value="Genomic_DNA"/>
</dbReference>
<feature type="region of interest" description="Disordered" evidence="1">
    <location>
        <begin position="286"/>
        <end position="306"/>
    </location>
</feature>
<feature type="domain" description="Beta-lactamase-related" evidence="2">
    <location>
        <begin position="101"/>
        <end position="151"/>
    </location>
</feature>
<evidence type="ECO:0000313" key="3">
    <source>
        <dbReference type="EMBL" id="EJK67532.1"/>
    </source>
</evidence>
<keyword evidence="4" id="KW-1185">Reference proteome</keyword>
<dbReference type="Gene3D" id="3.40.710.10">
    <property type="entry name" value="DD-peptidase/beta-lactamase superfamily"/>
    <property type="match status" value="1"/>
</dbReference>
<sequence length="417" mass="45738">MAVTWRMILTHRSSMKRSLPFARNANGKSISPTYGPSGGYVTSSPAAGNPTCPLEGVVDFYRALLTDDADVETSVGAGVILQGGEELDWYDLAQSNGGMWHPYKPGARNNYSNAAYGYLPALIQFATGTSFAEFSREHLFGPLGMDHTACGSLRTSAKDLEAWGNAMLDYGAPTLWSTEMGDEIVSCQERKVNNMPVSQKDCKFGYGWILLDNSKKITTTEGWLKQGFKDYDWTDGIWHDGAEVGSQTNILILPKAGVYVAVLTNTDLNSETASQQLTKAIVDAPLPASDPGTPTSAPITTPTPVPNAAPTNCPGKSEFVFSLTTDKFPKETKWVLKRNKKIIRQSGYNTYKKKFHSYQESTCIPQKGNYKFIIEDRYGDGICCNKGNGRYQISIEGSVKKSGGDFNIKEVTNWRSD</sequence>
<dbReference type="AlphaFoldDB" id="K0TAJ0"/>
<dbReference type="InterPro" id="IPR050491">
    <property type="entry name" value="AmpC-like"/>
</dbReference>
<evidence type="ECO:0000259" key="2">
    <source>
        <dbReference type="Pfam" id="PF00144"/>
    </source>
</evidence>
<dbReference type="PANTHER" id="PTHR46825:SF9">
    <property type="entry name" value="BETA-LACTAMASE-RELATED DOMAIN-CONTAINING PROTEIN"/>
    <property type="match status" value="1"/>
</dbReference>
<dbReference type="InterPro" id="IPR012338">
    <property type="entry name" value="Beta-lactam/transpept-like"/>
</dbReference>
<organism evidence="3 4">
    <name type="scientific">Thalassiosira oceanica</name>
    <name type="common">Marine diatom</name>
    <dbReference type="NCBI Taxonomy" id="159749"/>
    <lineage>
        <taxon>Eukaryota</taxon>
        <taxon>Sar</taxon>
        <taxon>Stramenopiles</taxon>
        <taxon>Ochrophyta</taxon>
        <taxon>Bacillariophyta</taxon>
        <taxon>Coscinodiscophyceae</taxon>
        <taxon>Thalassiosirophycidae</taxon>
        <taxon>Thalassiosirales</taxon>
        <taxon>Thalassiosiraceae</taxon>
        <taxon>Thalassiosira</taxon>
    </lineage>
</organism>
<comment type="caution">
    <text evidence="3">The sequence shown here is derived from an EMBL/GenBank/DDBJ whole genome shotgun (WGS) entry which is preliminary data.</text>
</comment>